<sequence length="67" mass="7072">MTTETDTETDAPNKPGPKPKLVWIVTPEAGLHQVNASAVDGAISNDKGRRATERDLAIAGVTDAQED</sequence>
<evidence type="ECO:0000313" key="2">
    <source>
        <dbReference type="Proteomes" id="UP000251186"/>
    </source>
</evidence>
<dbReference type="EMBL" id="UAQP01000014">
    <property type="protein sequence ID" value="SPU55872.1"/>
    <property type="molecule type" value="Genomic_DNA"/>
</dbReference>
<proteinExistence type="predicted"/>
<dbReference type="AlphaFoldDB" id="A0A2X1BTB4"/>
<evidence type="ECO:0000313" key="1">
    <source>
        <dbReference type="EMBL" id="SPU55872.1"/>
    </source>
</evidence>
<dbReference type="RefSeq" id="WP_112863704.1">
    <property type="nucleotide sequence ID" value="NZ_UAQP01000014.1"/>
</dbReference>
<dbReference type="Proteomes" id="UP000251186">
    <property type="component" value="Unassembled WGS sequence"/>
</dbReference>
<reference evidence="1 2" key="1">
    <citation type="submission" date="2018-06" db="EMBL/GenBank/DDBJ databases">
        <authorList>
            <consortium name="Pathogen Informatics"/>
            <person name="Doyle S."/>
        </authorList>
    </citation>
    <scope>NUCLEOTIDE SEQUENCE [LARGE SCALE GENOMIC DNA]</scope>
    <source>
        <strain evidence="1 2">NCTC11166</strain>
    </source>
</reference>
<organism evidence="1 2">
    <name type="scientific">Brevundimonas vesicularis</name>
    <name type="common">Pseudomonas vesicularis</name>
    <dbReference type="NCBI Taxonomy" id="41276"/>
    <lineage>
        <taxon>Bacteria</taxon>
        <taxon>Pseudomonadati</taxon>
        <taxon>Pseudomonadota</taxon>
        <taxon>Alphaproteobacteria</taxon>
        <taxon>Caulobacterales</taxon>
        <taxon>Caulobacteraceae</taxon>
        <taxon>Brevundimonas</taxon>
    </lineage>
</organism>
<protein>
    <submittedName>
        <fullName evidence="1">Uncharacterized protein</fullName>
    </submittedName>
</protein>
<name>A0A2X1BTB4_BREVE</name>
<accession>A0A2X1BTB4</accession>
<gene>
    <name evidence="1" type="ORF">NCTC11166_03275</name>
</gene>